<name>A0A6J4UW15_9BACT</name>
<dbReference type="GO" id="GO:0031071">
    <property type="term" value="F:cysteine desulfurase activity"/>
    <property type="evidence" value="ECO:0007669"/>
    <property type="project" value="UniProtKB-EC"/>
</dbReference>
<feature type="compositionally biased region" description="Basic residues" evidence="1">
    <location>
        <begin position="34"/>
        <end position="50"/>
    </location>
</feature>
<reference evidence="2" key="1">
    <citation type="submission" date="2020-02" db="EMBL/GenBank/DDBJ databases">
        <authorList>
            <person name="Meier V. D."/>
        </authorList>
    </citation>
    <scope>NUCLEOTIDE SEQUENCE</scope>
    <source>
        <strain evidence="2">AVDCRST_MAG33</strain>
    </source>
</reference>
<sequence>VHRPGSDRGERALGRDAPPAVPARPGGRLPQPRLVRRHATIRPRGQRRLAIRAGARAGPVHRQAAGPR</sequence>
<feature type="compositionally biased region" description="Basic and acidic residues" evidence="1">
    <location>
        <begin position="1"/>
        <end position="14"/>
    </location>
</feature>
<dbReference type="AlphaFoldDB" id="A0A6J4UW15"/>
<feature type="non-terminal residue" evidence="2">
    <location>
        <position position="1"/>
    </location>
</feature>
<accession>A0A6J4UW15</accession>
<feature type="region of interest" description="Disordered" evidence="1">
    <location>
        <begin position="1"/>
        <end position="68"/>
    </location>
</feature>
<keyword evidence="2" id="KW-0808">Transferase</keyword>
<evidence type="ECO:0000313" key="2">
    <source>
        <dbReference type="EMBL" id="CAA9560157.1"/>
    </source>
</evidence>
<dbReference type="EC" id="2.8.1.7" evidence="2"/>
<protein>
    <submittedName>
        <fullName evidence="2">Cysteine desulfurase</fullName>
        <ecNumber evidence="2">2.8.1.7</ecNumber>
    </submittedName>
</protein>
<feature type="compositionally biased region" description="Low complexity" evidence="1">
    <location>
        <begin position="15"/>
        <end position="30"/>
    </location>
</feature>
<proteinExistence type="predicted"/>
<feature type="non-terminal residue" evidence="2">
    <location>
        <position position="68"/>
    </location>
</feature>
<gene>
    <name evidence="2" type="ORF">AVDCRST_MAG33-1606</name>
</gene>
<organism evidence="2">
    <name type="scientific">uncultured Thermomicrobiales bacterium</name>
    <dbReference type="NCBI Taxonomy" id="1645740"/>
    <lineage>
        <taxon>Bacteria</taxon>
        <taxon>Pseudomonadati</taxon>
        <taxon>Thermomicrobiota</taxon>
        <taxon>Thermomicrobia</taxon>
        <taxon>Thermomicrobiales</taxon>
        <taxon>environmental samples</taxon>
    </lineage>
</organism>
<evidence type="ECO:0000256" key="1">
    <source>
        <dbReference type="SAM" id="MobiDB-lite"/>
    </source>
</evidence>
<dbReference type="EMBL" id="CADCWK010000162">
    <property type="protein sequence ID" value="CAA9560157.1"/>
    <property type="molecule type" value="Genomic_DNA"/>
</dbReference>